<reference evidence="1" key="1">
    <citation type="submission" date="2024-05" db="EMBL/GenBank/DDBJ databases">
        <title>Pontimicrobium maritimus sp. nov., isolated form sea water.</title>
        <authorList>
            <person name="Muhammad N."/>
            <person name="Vuong T.Q."/>
            <person name="Han H.L."/>
            <person name="Kim S.-G."/>
        </authorList>
    </citation>
    <scope>NUCLEOTIDE SEQUENCE</scope>
    <source>
        <strain evidence="1">SW4</strain>
    </source>
</reference>
<gene>
    <name evidence="1" type="ORF">ABGB03_09045</name>
</gene>
<name>A0AAU7BPK0_9FLAO</name>
<dbReference type="EMBL" id="CP157199">
    <property type="protein sequence ID" value="XBG60008.1"/>
    <property type="molecule type" value="Genomic_DNA"/>
</dbReference>
<sequence length="70" mass="7781">MNMNKIKYLAIIFFIVIVSCSKEDGSCPCIKSVISGPPISGEGEVDEGYCTGEIENPSPQYHVYQRICDY</sequence>
<accession>A0AAU7BPK0</accession>
<dbReference type="PROSITE" id="PS51257">
    <property type="entry name" value="PROKAR_LIPOPROTEIN"/>
    <property type="match status" value="1"/>
</dbReference>
<dbReference type="RefSeq" id="WP_347922095.1">
    <property type="nucleotide sequence ID" value="NZ_CP157199.1"/>
</dbReference>
<protein>
    <submittedName>
        <fullName evidence="1">Uncharacterized protein</fullName>
    </submittedName>
</protein>
<dbReference type="AlphaFoldDB" id="A0AAU7BPK0"/>
<evidence type="ECO:0000313" key="1">
    <source>
        <dbReference type="EMBL" id="XBG60008.1"/>
    </source>
</evidence>
<proteinExistence type="predicted"/>
<organism evidence="1">
    <name type="scientific">Pontimicrobium sp. SW4</name>
    <dbReference type="NCBI Taxonomy" id="3153519"/>
    <lineage>
        <taxon>Bacteria</taxon>
        <taxon>Pseudomonadati</taxon>
        <taxon>Bacteroidota</taxon>
        <taxon>Flavobacteriia</taxon>
        <taxon>Flavobacteriales</taxon>
        <taxon>Flavobacteriaceae</taxon>
        <taxon>Pontimicrobium</taxon>
    </lineage>
</organism>